<dbReference type="Pfam" id="PF01047">
    <property type="entry name" value="MarR"/>
    <property type="match status" value="1"/>
</dbReference>
<dbReference type="SUPFAM" id="SSF46785">
    <property type="entry name" value="Winged helix' DNA-binding domain"/>
    <property type="match status" value="1"/>
</dbReference>
<dbReference type="Proteomes" id="UP000076510">
    <property type="component" value="Unassembled WGS sequence"/>
</dbReference>
<dbReference type="InterPro" id="IPR036390">
    <property type="entry name" value="WH_DNA-bd_sf"/>
</dbReference>
<dbReference type="PRINTS" id="PR00598">
    <property type="entry name" value="HTHMARR"/>
</dbReference>
<dbReference type="GO" id="GO:0003677">
    <property type="term" value="F:DNA binding"/>
    <property type="evidence" value="ECO:0007669"/>
    <property type="project" value="UniProtKB-KW"/>
</dbReference>
<protein>
    <submittedName>
        <fullName evidence="5">MarR family transcriptional regulator</fullName>
    </submittedName>
</protein>
<sequence>MYQLLSDQLLKEGDALPNHCSEEGKIIYQLNDIYKLMSPKFERCTGISQSRLELLHKLFDVDEISQTQLQKEVCIDGAAVTRHLKQLEAQGMVSRRKNPADNRFTFVRLTKEGREKIDSFKREKEQFISRVLDGFSEAEMKELSSNLSRIQDNVNKINY</sequence>
<evidence type="ECO:0000313" key="6">
    <source>
        <dbReference type="Proteomes" id="UP000076510"/>
    </source>
</evidence>
<dbReference type="SMART" id="SM00347">
    <property type="entry name" value="HTH_MARR"/>
    <property type="match status" value="1"/>
</dbReference>
<accession>A0A0J5UYQ4</accession>
<evidence type="ECO:0000259" key="4">
    <source>
        <dbReference type="PROSITE" id="PS50995"/>
    </source>
</evidence>
<dbReference type="AlphaFoldDB" id="A0A0J5UYQ4"/>
<keyword evidence="2" id="KW-0238">DNA-binding</keyword>
<evidence type="ECO:0000256" key="2">
    <source>
        <dbReference type="ARBA" id="ARBA00023125"/>
    </source>
</evidence>
<feature type="domain" description="HTH marR-type" evidence="4">
    <location>
        <begin position="23"/>
        <end position="152"/>
    </location>
</feature>
<dbReference type="InterPro" id="IPR011991">
    <property type="entry name" value="ArsR-like_HTH"/>
</dbReference>
<dbReference type="CDD" id="cd00090">
    <property type="entry name" value="HTH_ARSR"/>
    <property type="match status" value="1"/>
</dbReference>
<dbReference type="RefSeq" id="WP_048003550.1">
    <property type="nucleotide sequence ID" value="NZ_CP047095.1"/>
</dbReference>
<dbReference type="PROSITE" id="PS50995">
    <property type="entry name" value="HTH_MARR_2"/>
    <property type="match status" value="1"/>
</dbReference>
<dbReference type="InterPro" id="IPR000835">
    <property type="entry name" value="HTH_MarR-typ"/>
</dbReference>
<keyword evidence="3" id="KW-0804">Transcription</keyword>
<dbReference type="PATRIC" id="fig|189381.10.peg.2455"/>
<gene>
    <name evidence="5" type="ORF">AV649_02940</name>
</gene>
<proteinExistence type="predicted"/>
<dbReference type="InterPro" id="IPR036388">
    <property type="entry name" value="WH-like_DNA-bd_sf"/>
</dbReference>
<evidence type="ECO:0000256" key="3">
    <source>
        <dbReference type="ARBA" id="ARBA00023163"/>
    </source>
</evidence>
<dbReference type="EMBL" id="LQQY01000034">
    <property type="protein sequence ID" value="KZE45171.1"/>
    <property type="molecule type" value="Genomic_DNA"/>
</dbReference>
<evidence type="ECO:0000256" key="1">
    <source>
        <dbReference type="ARBA" id="ARBA00023015"/>
    </source>
</evidence>
<evidence type="ECO:0000313" key="5">
    <source>
        <dbReference type="EMBL" id="KZE45171.1"/>
    </source>
</evidence>
<comment type="caution">
    <text evidence="5">The sequence shown here is derived from an EMBL/GenBank/DDBJ whole genome shotgun (WGS) entry which is preliminary data.</text>
</comment>
<organism evidence="5 6">
    <name type="scientific">Rossellomorea marisflavi</name>
    <dbReference type="NCBI Taxonomy" id="189381"/>
    <lineage>
        <taxon>Bacteria</taxon>
        <taxon>Bacillati</taxon>
        <taxon>Bacillota</taxon>
        <taxon>Bacilli</taxon>
        <taxon>Bacillales</taxon>
        <taxon>Bacillaceae</taxon>
        <taxon>Rossellomorea</taxon>
    </lineage>
</organism>
<name>A0A0J5UYQ4_9BACI</name>
<dbReference type="PANTHER" id="PTHR42756:SF1">
    <property type="entry name" value="TRANSCRIPTIONAL REPRESSOR OF EMRAB OPERON"/>
    <property type="match status" value="1"/>
</dbReference>
<keyword evidence="1" id="KW-0805">Transcription regulation</keyword>
<dbReference type="Gene3D" id="1.10.10.10">
    <property type="entry name" value="Winged helix-like DNA-binding domain superfamily/Winged helix DNA-binding domain"/>
    <property type="match status" value="1"/>
</dbReference>
<dbReference type="PANTHER" id="PTHR42756">
    <property type="entry name" value="TRANSCRIPTIONAL REGULATOR, MARR"/>
    <property type="match status" value="1"/>
</dbReference>
<reference evidence="6" key="1">
    <citation type="submission" date="2016-01" db="EMBL/GenBank/DDBJ databases">
        <title>Whole genome sequencing of Bhargavaea cecembensis T14.</title>
        <authorList>
            <person name="Hong K.W."/>
        </authorList>
    </citation>
    <scope>NUCLEOTIDE SEQUENCE [LARGE SCALE GENOMIC DNA]</scope>
    <source>
        <strain evidence="6">M19</strain>
    </source>
</reference>
<dbReference type="GO" id="GO:0003700">
    <property type="term" value="F:DNA-binding transcription factor activity"/>
    <property type="evidence" value="ECO:0007669"/>
    <property type="project" value="InterPro"/>
</dbReference>